<gene>
    <name evidence="6" type="ORF">SRAS04492_LOCUS6108</name>
</gene>
<dbReference type="GO" id="GO:0020037">
    <property type="term" value="F:heme binding"/>
    <property type="evidence" value="ECO:0007669"/>
    <property type="project" value="InterPro"/>
</dbReference>
<dbReference type="AlphaFoldDB" id="A0A7S3FX88"/>
<dbReference type="PANTHER" id="PTHR31356:SF36">
    <property type="entry name" value="L-ASCORBATE PEROXIDASE 3"/>
    <property type="match status" value="1"/>
</dbReference>
<dbReference type="GO" id="GO:0004601">
    <property type="term" value="F:peroxidase activity"/>
    <property type="evidence" value="ECO:0007669"/>
    <property type="project" value="UniProtKB-KW"/>
</dbReference>
<organism evidence="6">
    <name type="scientific">Strombidium rassoulzadegani</name>
    <dbReference type="NCBI Taxonomy" id="1082188"/>
    <lineage>
        <taxon>Eukaryota</taxon>
        <taxon>Sar</taxon>
        <taxon>Alveolata</taxon>
        <taxon>Ciliophora</taxon>
        <taxon>Intramacronucleata</taxon>
        <taxon>Spirotrichea</taxon>
        <taxon>Oligotrichia</taxon>
        <taxon>Strombidiidae</taxon>
        <taxon>Strombidium</taxon>
    </lineage>
</organism>
<dbReference type="InterPro" id="IPR010255">
    <property type="entry name" value="Haem_peroxidase_sf"/>
</dbReference>
<evidence type="ECO:0000256" key="5">
    <source>
        <dbReference type="ARBA" id="ARBA00023004"/>
    </source>
</evidence>
<evidence type="ECO:0000256" key="1">
    <source>
        <dbReference type="ARBA" id="ARBA00022559"/>
    </source>
</evidence>
<dbReference type="GO" id="GO:0046872">
    <property type="term" value="F:metal ion binding"/>
    <property type="evidence" value="ECO:0007669"/>
    <property type="project" value="UniProtKB-KW"/>
</dbReference>
<dbReference type="EMBL" id="HBIA01012094">
    <property type="protein sequence ID" value="CAE0234304.1"/>
    <property type="molecule type" value="Transcribed_RNA"/>
</dbReference>
<sequence>MAQDFRSKFRFGRETRATCEDSINKVASPESGCEGPLGLRGVFIENIYGKFPEAMAWRLTAAISGAHTLGGAAPERSGYVGYWGSRDTTGKFDNDYFRSMLLKGWGPYHITEEGKPDKNEWYRIDAGSDPYTSHMQMMLDSDLCLAFRTGGPHPEQLLAKDSNCCAWIEPKIAFLDGEMGEFCGLPYKNTLATKPFKKFDCCGYQDQGNDIADCNDIRHPNGYAYDDVLDFAQNQDHFFEAYKLAWKIATENGHEKYLTPLYRPGVDVDLNALKGGHDAVTFTH</sequence>
<keyword evidence="1" id="KW-0575">Peroxidase</keyword>
<dbReference type="GO" id="GO:0042744">
    <property type="term" value="P:hydrogen peroxide catabolic process"/>
    <property type="evidence" value="ECO:0007669"/>
    <property type="project" value="TreeGrafter"/>
</dbReference>
<dbReference type="Gene3D" id="1.10.420.10">
    <property type="entry name" value="Peroxidase, domain 2"/>
    <property type="match status" value="1"/>
</dbReference>
<evidence type="ECO:0000313" key="6">
    <source>
        <dbReference type="EMBL" id="CAE0234304.1"/>
    </source>
</evidence>
<proteinExistence type="predicted"/>
<accession>A0A7S3FX88</accession>
<protein>
    <submittedName>
        <fullName evidence="6">Uncharacterized protein</fullName>
    </submittedName>
</protein>
<keyword evidence="3" id="KW-0479">Metal-binding</keyword>
<keyword evidence="5" id="KW-0408">Iron</keyword>
<dbReference type="GO" id="GO:0034599">
    <property type="term" value="P:cellular response to oxidative stress"/>
    <property type="evidence" value="ECO:0007669"/>
    <property type="project" value="InterPro"/>
</dbReference>
<keyword evidence="4" id="KW-0560">Oxidoreductase</keyword>
<evidence type="ECO:0000256" key="4">
    <source>
        <dbReference type="ARBA" id="ARBA00023002"/>
    </source>
</evidence>
<dbReference type="GO" id="GO:0000302">
    <property type="term" value="P:response to reactive oxygen species"/>
    <property type="evidence" value="ECO:0007669"/>
    <property type="project" value="TreeGrafter"/>
</dbReference>
<reference evidence="6" key="1">
    <citation type="submission" date="2021-01" db="EMBL/GenBank/DDBJ databases">
        <authorList>
            <person name="Corre E."/>
            <person name="Pelletier E."/>
            <person name="Niang G."/>
            <person name="Scheremetjew M."/>
            <person name="Finn R."/>
            <person name="Kale V."/>
            <person name="Holt S."/>
            <person name="Cochrane G."/>
            <person name="Meng A."/>
            <person name="Brown T."/>
            <person name="Cohen L."/>
        </authorList>
    </citation>
    <scope>NUCLEOTIDE SEQUENCE</scope>
    <source>
        <strain evidence="6">Ras09</strain>
    </source>
</reference>
<dbReference type="PANTHER" id="PTHR31356">
    <property type="entry name" value="THYLAKOID LUMENAL 29 KDA PROTEIN, CHLOROPLASTIC-RELATED"/>
    <property type="match status" value="1"/>
</dbReference>
<dbReference type="SUPFAM" id="SSF48113">
    <property type="entry name" value="Heme-dependent peroxidases"/>
    <property type="match status" value="1"/>
</dbReference>
<name>A0A7S3FX88_9SPIT</name>
<keyword evidence="2" id="KW-0349">Heme</keyword>
<dbReference type="InterPro" id="IPR044831">
    <property type="entry name" value="Ccp1-like"/>
</dbReference>
<evidence type="ECO:0000256" key="2">
    <source>
        <dbReference type="ARBA" id="ARBA00022617"/>
    </source>
</evidence>
<evidence type="ECO:0000256" key="3">
    <source>
        <dbReference type="ARBA" id="ARBA00022723"/>
    </source>
</evidence>